<name>A0ABP3E780_9ACTN</name>
<keyword evidence="1" id="KW-1133">Transmembrane helix</keyword>
<feature type="transmembrane region" description="Helical" evidence="1">
    <location>
        <begin position="64"/>
        <end position="82"/>
    </location>
</feature>
<proteinExistence type="predicted"/>
<accession>A0ABP3E780</accession>
<gene>
    <name evidence="2" type="ORF">GCM10009539_41860</name>
</gene>
<sequence length="191" mass="19991">MRGMTVPGILREARALVFVLVCLSLSATLHTWAHGDLPPLIALVAGAGLVVPLAIVLTGRQRGLPLIAGALAVTQAALHALFTLVPAGAGHTMAMPAPGAMLTAHVVAGGLTALWLHAGEVALWRLVRRLAHRLPRLGLLFALAARRLSAPAPRRCTRARLADLAPALPEPTWLRSVVRRGPPPALAVTAR</sequence>
<comment type="caution">
    <text evidence="2">The sequence shown here is derived from an EMBL/GenBank/DDBJ whole genome shotgun (WGS) entry which is preliminary data.</text>
</comment>
<evidence type="ECO:0000313" key="2">
    <source>
        <dbReference type="EMBL" id="GAA0252308.1"/>
    </source>
</evidence>
<feature type="transmembrane region" description="Helical" evidence="1">
    <location>
        <begin position="102"/>
        <end position="127"/>
    </location>
</feature>
<evidence type="ECO:0000313" key="3">
    <source>
        <dbReference type="Proteomes" id="UP001500967"/>
    </source>
</evidence>
<dbReference type="EMBL" id="BAAAGX010000016">
    <property type="protein sequence ID" value="GAA0252308.1"/>
    <property type="molecule type" value="Genomic_DNA"/>
</dbReference>
<feature type="transmembrane region" description="Helical" evidence="1">
    <location>
        <begin position="12"/>
        <end position="33"/>
    </location>
</feature>
<organism evidence="2 3">
    <name type="scientific">Cryptosporangium japonicum</name>
    <dbReference type="NCBI Taxonomy" id="80872"/>
    <lineage>
        <taxon>Bacteria</taxon>
        <taxon>Bacillati</taxon>
        <taxon>Actinomycetota</taxon>
        <taxon>Actinomycetes</taxon>
        <taxon>Cryptosporangiales</taxon>
        <taxon>Cryptosporangiaceae</taxon>
        <taxon>Cryptosporangium</taxon>
    </lineage>
</organism>
<reference evidence="3" key="1">
    <citation type="journal article" date="2019" name="Int. J. Syst. Evol. Microbiol.">
        <title>The Global Catalogue of Microorganisms (GCM) 10K type strain sequencing project: providing services to taxonomists for standard genome sequencing and annotation.</title>
        <authorList>
            <consortium name="The Broad Institute Genomics Platform"/>
            <consortium name="The Broad Institute Genome Sequencing Center for Infectious Disease"/>
            <person name="Wu L."/>
            <person name="Ma J."/>
        </authorList>
    </citation>
    <scope>NUCLEOTIDE SEQUENCE [LARGE SCALE GENOMIC DNA]</scope>
    <source>
        <strain evidence="3">JCM 10425</strain>
    </source>
</reference>
<protein>
    <recommendedName>
        <fullName evidence="4">MFS transporter</fullName>
    </recommendedName>
</protein>
<keyword evidence="1" id="KW-0472">Membrane</keyword>
<dbReference type="Proteomes" id="UP001500967">
    <property type="component" value="Unassembled WGS sequence"/>
</dbReference>
<evidence type="ECO:0000256" key="1">
    <source>
        <dbReference type="SAM" id="Phobius"/>
    </source>
</evidence>
<keyword evidence="1" id="KW-0812">Transmembrane</keyword>
<evidence type="ECO:0008006" key="4">
    <source>
        <dbReference type="Google" id="ProtNLM"/>
    </source>
</evidence>
<keyword evidence="3" id="KW-1185">Reference proteome</keyword>
<feature type="transmembrane region" description="Helical" evidence="1">
    <location>
        <begin position="39"/>
        <end position="57"/>
    </location>
</feature>